<dbReference type="RefSeq" id="WP_223911889.1">
    <property type="nucleotide sequence ID" value="NZ_AP024238.1"/>
</dbReference>
<evidence type="ECO:0000313" key="2">
    <source>
        <dbReference type="Proteomes" id="UP000824366"/>
    </source>
</evidence>
<sequence length="72" mass="8188">MPYYIYRVKPFGQLEQLSVFDNFPDASKQAKVLRQQLDLPATDKVKVIFADDPFQAEDLLCQVRVAGPKGDD</sequence>
<gene>
    <name evidence="1" type="ORF">MIZ03_2099</name>
</gene>
<dbReference type="EMBL" id="AP024238">
    <property type="protein sequence ID" value="BCO27211.1"/>
    <property type="molecule type" value="Genomic_DNA"/>
</dbReference>
<protein>
    <submittedName>
        <fullName evidence="1">Uncharacterized protein</fullName>
    </submittedName>
</protein>
<keyword evidence="2" id="KW-1185">Reference proteome</keyword>
<reference evidence="1 2" key="1">
    <citation type="journal article" date="2021" name="Microbiol. Spectr.">
        <title>A Single Bacterium Capable of Oxidation and Reduction of Iron at Circumneutral pH.</title>
        <authorList>
            <person name="Kato S."/>
            <person name="Ohkuma M."/>
        </authorList>
    </citation>
    <scope>NUCLEOTIDE SEQUENCE [LARGE SCALE GENOMIC DNA]</scope>
    <source>
        <strain evidence="1 2">MIZ03</strain>
    </source>
</reference>
<evidence type="ECO:0000313" key="1">
    <source>
        <dbReference type="EMBL" id="BCO27211.1"/>
    </source>
</evidence>
<name>A0ABN6D8Q3_9BURK</name>
<dbReference type="Proteomes" id="UP000824366">
    <property type="component" value="Chromosome"/>
</dbReference>
<organism evidence="1 2">
    <name type="scientific">Rhodoferax lithotrophicus</name>
    <dbReference type="NCBI Taxonomy" id="2798804"/>
    <lineage>
        <taxon>Bacteria</taxon>
        <taxon>Pseudomonadati</taxon>
        <taxon>Pseudomonadota</taxon>
        <taxon>Betaproteobacteria</taxon>
        <taxon>Burkholderiales</taxon>
        <taxon>Comamonadaceae</taxon>
        <taxon>Rhodoferax</taxon>
    </lineage>
</organism>
<proteinExistence type="predicted"/>
<accession>A0ABN6D8Q3</accession>